<sequence>MSDNDLNLGIRLLFLVIADFITWFLLVRIRLYVSTSTSSNHKDSKLTFLSVSETVKQKDLTTV</sequence>
<reference evidence="1" key="1">
    <citation type="submission" date="2021-06" db="EMBL/GenBank/DDBJ databases">
        <authorList>
            <person name="Kallberg Y."/>
            <person name="Tangrot J."/>
            <person name="Rosling A."/>
        </authorList>
    </citation>
    <scope>NUCLEOTIDE SEQUENCE</scope>
    <source>
        <strain evidence="1">28 12/20/2015</strain>
    </source>
</reference>
<protein>
    <submittedName>
        <fullName evidence="1">14431_t:CDS:1</fullName>
    </submittedName>
</protein>
<organism evidence="1 2">
    <name type="scientific">Cetraspora pellucida</name>
    <dbReference type="NCBI Taxonomy" id="1433469"/>
    <lineage>
        <taxon>Eukaryota</taxon>
        <taxon>Fungi</taxon>
        <taxon>Fungi incertae sedis</taxon>
        <taxon>Mucoromycota</taxon>
        <taxon>Glomeromycotina</taxon>
        <taxon>Glomeromycetes</taxon>
        <taxon>Diversisporales</taxon>
        <taxon>Gigasporaceae</taxon>
        <taxon>Cetraspora</taxon>
    </lineage>
</organism>
<dbReference type="Proteomes" id="UP000789366">
    <property type="component" value="Unassembled WGS sequence"/>
</dbReference>
<evidence type="ECO:0000313" key="2">
    <source>
        <dbReference type="Proteomes" id="UP000789366"/>
    </source>
</evidence>
<comment type="caution">
    <text evidence="1">The sequence shown here is derived from an EMBL/GenBank/DDBJ whole genome shotgun (WGS) entry which is preliminary data.</text>
</comment>
<gene>
    <name evidence="1" type="ORF">SPELUC_LOCUS2990</name>
</gene>
<accession>A0ACA9KYX7</accession>
<evidence type="ECO:0000313" key="1">
    <source>
        <dbReference type="EMBL" id="CAG8500477.1"/>
    </source>
</evidence>
<name>A0ACA9KYX7_9GLOM</name>
<keyword evidence="2" id="KW-1185">Reference proteome</keyword>
<proteinExistence type="predicted"/>
<dbReference type="EMBL" id="CAJVPW010002166">
    <property type="protein sequence ID" value="CAG8500477.1"/>
    <property type="molecule type" value="Genomic_DNA"/>
</dbReference>